<proteinExistence type="predicted"/>
<sequence>MKINDLNIIAQRLGAFGKEHLGIDHRGHTVPTTSSLGGRIASWIRSRHSDTAAQANRDVMTGIINTIRQTDDLGDRFAAIARKSLESRLAAGRPLSGRDAARVLQDVIRIKTTEDQARLETRLINARDQFQKLCAPHADGSPSDLETQMAMRRQRFGLPPATAEQLQGYRDAALRDLEAGARRADHSLTAAESLDALGESVRMQTLKEAKAGIAAMAEQVGGEGPHGFTARLGAAMRTRGLVGDISPATRDVLVQTIHDKLSARCLNDSNNMHQPTLAEAATVADNIINSFVAALDTVEHARALPREAKRILQDAILHAPQPVNAAMAQAMCDTLQDTGQFLRTLTRGDASPAGLKRDFDAYARTMHAALTQADGSLRPGIGGGPEAGLVRILTAQAACRMLDLGNLAPLSKDELEHVRELDKQGQPLPPDLAGRIAARNAADYAVRRALGGGSPLHALRRELAGEADADLRSRNNLLLMNALNTLVHATENRDYEDLLIRAPGLGQMRMAEARRFVPQGLGLTLPGGQTFDMAAARRQVLDGLNATVRSTPPGNGASALSRLDEASPELIRKCNFFSDQFLKDFARSGITVNGHRIGGGGISQYPQRLEQELDALIAMFPSAEEAGRVCSPLHQASGADILMLLMSDPATAAETVRINTLQGRSLANSLPIEVIRHPDGSYRVNIEFCFQKADEGLGPLASSGINASASFLLPNGREPLQFRIEDLDVLFNTQLG</sequence>
<evidence type="ECO:0000313" key="2">
    <source>
        <dbReference type="Proteomes" id="UP000186323"/>
    </source>
</evidence>
<dbReference type="Proteomes" id="UP000186323">
    <property type="component" value="Chromosome I"/>
</dbReference>
<accession>A0A1K1LGD1</accession>
<evidence type="ECO:0000313" key="1">
    <source>
        <dbReference type="EMBL" id="SFV73744.1"/>
    </source>
</evidence>
<protein>
    <submittedName>
        <fullName evidence="1">Uncharacterized protein</fullName>
    </submittedName>
</protein>
<dbReference type="KEGG" id="dpg:DESPIGER_1916"/>
<gene>
    <name evidence="1" type="ORF">DESPIGER_1916</name>
</gene>
<keyword evidence="2" id="KW-1185">Reference proteome</keyword>
<dbReference type="EMBL" id="LT630450">
    <property type="protein sequence ID" value="SFV73744.1"/>
    <property type="molecule type" value="Genomic_DNA"/>
</dbReference>
<reference evidence="2" key="1">
    <citation type="submission" date="2016-10" db="EMBL/GenBank/DDBJ databases">
        <authorList>
            <person name="Wegmann U."/>
        </authorList>
    </citation>
    <scope>NUCLEOTIDE SEQUENCE [LARGE SCALE GENOMIC DNA]</scope>
</reference>
<dbReference type="OrthoDB" id="5460809at2"/>
<dbReference type="RefSeq" id="WP_072335898.1">
    <property type="nucleotide sequence ID" value="NZ_DBGALU010000123.1"/>
</dbReference>
<dbReference type="AlphaFoldDB" id="A0A1K1LGD1"/>
<name>A0A1K1LGD1_9BACT</name>
<organism evidence="1 2">
    <name type="scientific">Desulfovibrio piger</name>
    <dbReference type="NCBI Taxonomy" id="901"/>
    <lineage>
        <taxon>Bacteria</taxon>
        <taxon>Pseudomonadati</taxon>
        <taxon>Thermodesulfobacteriota</taxon>
        <taxon>Desulfovibrionia</taxon>
        <taxon>Desulfovibrionales</taxon>
        <taxon>Desulfovibrionaceae</taxon>
        <taxon>Desulfovibrio</taxon>
    </lineage>
</organism>